<dbReference type="Gene3D" id="3.40.50.1110">
    <property type="entry name" value="SGNH hydrolase"/>
    <property type="match status" value="1"/>
</dbReference>
<accession>A0ABP7XKN6</accession>
<dbReference type="InterPro" id="IPR013830">
    <property type="entry name" value="SGNH_hydro"/>
</dbReference>
<keyword evidence="4" id="KW-0378">Hydrolase</keyword>
<evidence type="ECO:0000313" key="5">
    <source>
        <dbReference type="Proteomes" id="UP001501495"/>
    </source>
</evidence>
<comment type="caution">
    <text evidence="4">The sequence shown here is derived from an EMBL/GenBank/DDBJ whole genome shotgun (WGS) entry which is preliminary data.</text>
</comment>
<dbReference type="InterPro" id="IPR036514">
    <property type="entry name" value="SGNH_hydro_sf"/>
</dbReference>
<organism evidence="4 5">
    <name type="scientific">Nocardioides fonticola</name>
    <dbReference type="NCBI Taxonomy" id="450363"/>
    <lineage>
        <taxon>Bacteria</taxon>
        <taxon>Bacillati</taxon>
        <taxon>Actinomycetota</taxon>
        <taxon>Actinomycetes</taxon>
        <taxon>Propionibacteriales</taxon>
        <taxon>Nocardioidaceae</taxon>
        <taxon>Nocardioides</taxon>
    </lineage>
</organism>
<dbReference type="Pfam" id="PF13472">
    <property type="entry name" value="Lipase_GDSL_2"/>
    <property type="match status" value="1"/>
</dbReference>
<dbReference type="InterPro" id="IPR037460">
    <property type="entry name" value="SEST-like"/>
</dbReference>
<feature type="signal peptide" evidence="2">
    <location>
        <begin position="1"/>
        <end position="29"/>
    </location>
</feature>
<dbReference type="SUPFAM" id="SSF52266">
    <property type="entry name" value="SGNH hydrolase"/>
    <property type="match status" value="1"/>
</dbReference>
<evidence type="ECO:0000313" key="4">
    <source>
        <dbReference type="EMBL" id="GAA4121049.1"/>
    </source>
</evidence>
<gene>
    <name evidence="4" type="ORF">GCM10022215_25570</name>
</gene>
<feature type="compositionally biased region" description="Low complexity" evidence="1">
    <location>
        <begin position="36"/>
        <end position="63"/>
    </location>
</feature>
<evidence type="ECO:0000256" key="2">
    <source>
        <dbReference type="SAM" id="SignalP"/>
    </source>
</evidence>
<dbReference type="EMBL" id="BAAAZH010000017">
    <property type="protein sequence ID" value="GAA4121049.1"/>
    <property type="molecule type" value="Genomic_DNA"/>
</dbReference>
<keyword evidence="5" id="KW-1185">Reference proteome</keyword>
<dbReference type="PANTHER" id="PTHR37981">
    <property type="entry name" value="LIPASE 2"/>
    <property type="match status" value="1"/>
</dbReference>
<dbReference type="PANTHER" id="PTHR37981:SF1">
    <property type="entry name" value="SGNH HYDROLASE-TYPE ESTERASE DOMAIN-CONTAINING PROTEIN"/>
    <property type="match status" value="1"/>
</dbReference>
<proteinExistence type="predicted"/>
<feature type="region of interest" description="Disordered" evidence="1">
    <location>
        <begin position="76"/>
        <end position="95"/>
    </location>
</feature>
<dbReference type="CDD" id="cd01823">
    <property type="entry name" value="SEST_like"/>
    <property type="match status" value="1"/>
</dbReference>
<name>A0ABP7XKN6_9ACTN</name>
<evidence type="ECO:0000256" key="1">
    <source>
        <dbReference type="SAM" id="MobiDB-lite"/>
    </source>
</evidence>
<reference evidence="5" key="1">
    <citation type="journal article" date="2019" name="Int. J. Syst. Evol. Microbiol.">
        <title>The Global Catalogue of Microorganisms (GCM) 10K type strain sequencing project: providing services to taxonomists for standard genome sequencing and annotation.</title>
        <authorList>
            <consortium name="The Broad Institute Genomics Platform"/>
            <consortium name="The Broad Institute Genome Sequencing Center for Infectious Disease"/>
            <person name="Wu L."/>
            <person name="Ma J."/>
        </authorList>
    </citation>
    <scope>NUCLEOTIDE SEQUENCE [LARGE SCALE GENOMIC DNA]</scope>
    <source>
        <strain evidence="5">JCM 16703</strain>
    </source>
</reference>
<protein>
    <submittedName>
        <fullName evidence="4">SGNH/GDSL hydrolase family protein</fullName>
    </submittedName>
</protein>
<keyword evidence="2" id="KW-0732">Signal</keyword>
<feature type="domain" description="SGNH hydrolase-type esterase" evidence="3">
    <location>
        <begin position="70"/>
        <end position="301"/>
    </location>
</feature>
<feature type="chain" id="PRO_5046180318" evidence="2">
    <location>
        <begin position="30"/>
        <end position="322"/>
    </location>
</feature>
<evidence type="ECO:0000259" key="3">
    <source>
        <dbReference type="Pfam" id="PF13472"/>
    </source>
</evidence>
<feature type="region of interest" description="Disordered" evidence="1">
    <location>
        <begin position="32"/>
        <end position="64"/>
    </location>
</feature>
<sequence>MLHTAATRRGRALPAAVLSAVLLVTGTLAGCSSDEGASAPTSPSASADDGSTSPSPSPTVGTGRFPTYVALGDSYTAAPGVPTQDPDDGCQRSSNNYPHLVASHFTGSALTDVSCSGADSTSLVGVQRTPDGVLHPAQFDALSNDVDLVTIGMGGNDLNLFGTLIGGCIAAARTDTEGTPCTDLGEKKLQKTIAGIRERLTAAFLGVKDRAPKAEVVAVGYPQIVPATGTCLTLLPIAAGDYPFARRVNQQLDDAVRAAAAKAKVGFADVWAATAGHDICADDPWINGAQQRPNDAIPFHPFAAEQKAAAQAVIAAIGSAKG</sequence>
<dbReference type="Proteomes" id="UP001501495">
    <property type="component" value="Unassembled WGS sequence"/>
</dbReference>
<dbReference type="GO" id="GO:0016787">
    <property type="term" value="F:hydrolase activity"/>
    <property type="evidence" value="ECO:0007669"/>
    <property type="project" value="UniProtKB-KW"/>
</dbReference>
<dbReference type="RefSeq" id="WP_344733802.1">
    <property type="nucleotide sequence ID" value="NZ_BAAAZH010000017.1"/>
</dbReference>